<reference evidence="2 3" key="1">
    <citation type="journal article" date="2014" name="Int. J. Syst. Evol. Microbiol.">
        <title>Nocardioides zeae sp. nov., isolated from the stem of Zea mays.</title>
        <authorList>
            <person name="Glaeser S.P."/>
            <person name="McInroy J.A."/>
            <person name="Busse H.J."/>
            <person name="Kampfer P."/>
        </authorList>
    </citation>
    <scope>NUCLEOTIDE SEQUENCE [LARGE SCALE GENOMIC DNA]</scope>
    <source>
        <strain evidence="2 3">JCM 30728</strain>
    </source>
</reference>
<dbReference type="Proteomes" id="UP000468687">
    <property type="component" value="Unassembled WGS sequence"/>
</dbReference>
<evidence type="ECO:0000313" key="3">
    <source>
        <dbReference type="Proteomes" id="UP000468687"/>
    </source>
</evidence>
<gene>
    <name evidence="2" type="ORF">G3T38_04075</name>
</gene>
<name>A0A6P0HGR6_9ACTN</name>
<dbReference type="PROSITE" id="PS51257">
    <property type="entry name" value="PROKAR_LIPOPROTEIN"/>
    <property type="match status" value="1"/>
</dbReference>
<feature type="signal peptide" evidence="1">
    <location>
        <begin position="1"/>
        <end position="21"/>
    </location>
</feature>
<organism evidence="2 3">
    <name type="scientific">Nocardioides zeae</name>
    <dbReference type="NCBI Taxonomy" id="1457234"/>
    <lineage>
        <taxon>Bacteria</taxon>
        <taxon>Bacillati</taxon>
        <taxon>Actinomycetota</taxon>
        <taxon>Actinomycetes</taxon>
        <taxon>Propionibacteriales</taxon>
        <taxon>Nocardioidaceae</taxon>
        <taxon>Nocardioides</taxon>
    </lineage>
</organism>
<keyword evidence="1" id="KW-0732">Signal</keyword>
<evidence type="ECO:0000256" key="1">
    <source>
        <dbReference type="SAM" id="SignalP"/>
    </source>
</evidence>
<protein>
    <submittedName>
        <fullName evidence="2">DUF4333 domain-containing protein</fullName>
    </submittedName>
</protein>
<evidence type="ECO:0000313" key="2">
    <source>
        <dbReference type="EMBL" id="NEN77450.1"/>
    </source>
</evidence>
<dbReference type="AlphaFoldDB" id="A0A6P0HGR6"/>
<keyword evidence="3" id="KW-1185">Reference proteome</keyword>
<accession>A0A6P0HGR6</accession>
<dbReference type="RefSeq" id="WP_163770813.1">
    <property type="nucleotide sequence ID" value="NZ_JAAGXA010000002.1"/>
</dbReference>
<comment type="caution">
    <text evidence="2">The sequence shown here is derived from an EMBL/GenBank/DDBJ whole genome shotgun (WGS) entry which is preliminary data.</text>
</comment>
<proteinExistence type="predicted"/>
<dbReference type="EMBL" id="JAAGXA010000002">
    <property type="protein sequence ID" value="NEN77450.1"/>
    <property type="molecule type" value="Genomic_DNA"/>
</dbReference>
<feature type="chain" id="PRO_5038994498" evidence="1">
    <location>
        <begin position="22"/>
        <end position="178"/>
    </location>
</feature>
<sequence>MRRRVAGTVTALAGLALLAGCSDEVPDFTPTQVADAVAEQVGRSTTTPPSPISCGGLEPEVDARTTCTYVLEDRTQDADVVVSAVDGTEVEFRVDPVRTYLTTTQLTPLVAQELTDEGSTGEVTCLDDLDLELGIRVYCTQTTEAGPVDLAVTARSGAADPVSLEIALDDRDASQNGQ</sequence>